<keyword evidence="1" id="KW-0812">Transmembrane</keyword>
<comment type="caution">
    <text evidence="2">The sequence shown here is derived from an EMBL/GenBank/DDBJ whole genome shotgun (WGS) entry which is preliminary data.</text>
</comment>
<keyword evidence="1" id="KW-0472">Membrane</keyword>
<evidence type="ECO:0000313" key="3">
    <source>
        <dbReference type="Proteomes" id="UP000772181"/>
    </source>
</evidence>
<reference evidence="2" key="1">
    <citation type="submission" date="2020-07" db="EMBL/GenBank/DDBJ databases">
        <title>Huge and variable diversity of episymbiotic CPR bacteria and DPANN archaea in groundwater ecosystems.</title>
        <authorList>
            <person name="He C.Y."/>
            <person name="Keren R."/>
            <person name="Whittaker M."/>
            <person name="Farag I.F."/>
            <person name="Doudna J."/>
            <person name="Cate J.H.D."/>
            <person name="Banfield J.F."/>
        </authorList>
    </citation>
    <scope>NUCLEOTIDE SEQUENCE</scope>
    <source>
        <strain evidence="2">NC_groundwater_1482_Ag_S-0.65um_47_24</strain>
    </source>
</reference>
<sequence>MDSRWIDCGCNSDESVDCVTVSDLVGSANYIVSGSFPGVVMSEEKEIKEIPVNTPSQTPKKSRWKLVLLGLVILFCGMVIGAGITFHVGHVMIFHAISPNGEMAGRITKQIDRDLNLTDEQRSQVDKIVAHRVSAFGSILIEAYPKIKEQFELLHDEVAPILTEEQKLKWEKHYEKMQKVIKKIHKRLPPDSK</sequence>
<gene>
    <name evidence="2" type="ORF">HY730_06475</name>
</gene>
<name>A0A933LQB4_UNCTE</name>
<evidence type="ECO:0000256" key="1">
    <source>
        <dbReference type="SAM" id="Phobius"/>
    </source>
</evidence>
<organism evidence="2 3">
    <name type="scientific">Tectimicrobiota bacterium</name>
    <dbReference type="NCBI Taxonomy" id="2528274"/>
    <lineage>
        <taxon>Bacteria</taxon>
        <taxon>Pseudomonadati</taxon>
        <taxon>Nitrospinota/Tectimicrobiota group</taxon>
        <taxon>Candidatus Tectimicrobiota</taxon>
    </lineage>
</organism>
<keyword evidence="1" id="KW-1133">Transmembrane helix</keyword>
<dbReference type="AlphaFoldDB" id="A0A933LQB4"/>
<dbReference type="EMBL" id="JACQWF010000287">
    <property type="protein sequence ID" value="MBI4596008.1"/>
    <property type="molecule type" value="Genomic_DNA"/>
</dbReference>
<proteinExistence type="predicted"/>
<dbReference type="Proteomes" id="UP000772181">
    <property type="component" value="Unassembled WGS sequence"/>
</dbReference>
<protein>
    <recommendedName>
        <fullName evidence="4">Periplasmic heavy metal sensor</fullName>
    </recommendedName>
</protein>
<feature type="transmembrane region" description="Helical" evidence="1">
    <location>
        <begin position="66"/>
        <end position="88"/>
    </location>
</feature>
<evidence type="ECO:0008006" key="4">
    <source>
        <dbReference type="Google" id="ProtNLM"/>
    </source>
</evidence>
<evidence type="ECO:0000313" key="2">
    <source>
        <dbReference type="EMBL" id="MBI4596008.1"/>
    </source>
</evidence>
<accession>A0A933LQB4</accession>